<protein>
    <submittedName>
        <fullName evidence="2">Uncharacterized protein</fullName>
    </submittedName>
</protein>
<keyword evidence="1" id="KW-1133">Transmembrane helix</keyword>
<evidence type="ECO:0000313" key="3">
    <source>
        <dbReference type="Proteomes" id="UP000237340"/>
    </source>
</evidence>
<feature type="transmembrane region" description="Helical" evidence="1">
    <location>
        <begin position="23"/>
        <end position="46"/>
    </location>
</feature>
<keyword evidence="3" id="KW-1185">Reference proteome</keyword>
<keyword evidence="1" id="KW-0812">Transmembrane</keyword>
<gene>
    <name evidence="2" type="ORF">C3B61_09820</name>
</gene>
<proteinExistence type="predicted"/>
<evidence type="ECO:0000256" key="1">
    <source>
        <dbReference type="SAM" id="Phobius"/>
    </source>
</evidence>
<sequence length="162" mass="17126">MIETTSAQAKRIRAARPLWKRPLVTFPILGVCALAITAGALVYSFGGNPDVVIPISYVTDSGRAVSCGYALHVGTEASTDADPLRKFVAEHDWSGIGPRVYLEAIAHPYVPTPAEAGELTADNIDRISFDLALNTVISDEYPPGLEPAGVSAAESNCTGELQ</sequence>
<dbReference type="EMBL" id="PPXD01000013">
    <property type="protein sequence ID" value="POH65847.1"/>
    <property type="molecule type" value="Genomic_DNA"/>
</dbReference>
<dbReference type="AlphaFoldDB" id="A0A2S3ZFN4"/>
<keyword evidence="1" id="KW-0472">Membrane</keyword>
<dbReference type="Proteomes" id="UP000237340">
    <property type="component" value="Unassembled WGS sequence"/>
</dbReference>
<comment type="caution">
    <text evidence="2">The sequence shown here is derived from an EMBL/GenBank/DDBJ whole genome shotgun (WGS) entry which is preliminary data.</text>
</comment>
<evidence type="ECO:0000313" key="2">
    <source>
        <dbReference type="EMBL" id="POH65847.1"/>
    </source>
</evidence>
<name>A0A2S3ZFN4_9MICO</name>
<accession>A0A2S3ZFN4</accession>
<reference evidence="2 3" key="1">
    <citation type="submission" date="2018-01" db="EMBL/GenBank/DDBJ databases">
        <title>Cryobacterium sp. nov., from glaciers in China.</title>
        <authorList>
            <person name="Liu Q."/>
            <person name="Xin Y.-H."/>
        </authorList>
    </citation>
    <scope>NUCLEOTIDE SEQUENCE [LARGE SCALE GENOMIC DNA]</scope>
    <source>
        <strain evidence="2 3">TMN-42</strain>
    </source>
</reference>
<organism evidence="2 3">
    <name type="scientific">Cryobacterium zongtaii</name>
    <dbReference type="NCBI Taxonomy" id="1259217"/>
    <lineage>
        <taxon>Bacteria</taxon>
        <taxon>Bacillati</taxon>
        <taxon>Actinomycetota</taxon>
        <taxon>Actinomycetes</taxon>
        <taxon>Micrococcales</taxon>
        <taxon>Microbacteriaceae</taxon>
        <taxon>Cryobacterium</taxon>
    </lineage>
</organism>